<keyword evidence="2" id="KW-1185">Reference proteome</keyword>
<protein>
    <recommendedName>
        <fullName evidence="3">D-2-hydroxyacid dehydrogenase family protein</fullName>
    </recommendedName>
</protein>
<comment type="caution">
    <text evidence="1">The sequence shown here is derived from an EMBL/GenBank/DDBJ whole genome shotgun (WGS) entry which is preliminary data.</text>
</comment>
<reference evidence="2" key="1">
    <citation type="journal article" date="2019" name="Int. J. Syst. Evol. Microbiol.">
        <title>The Global Catalogue of Microorganisms (GCM) 10K type strain sequencing project: providing services to taxonomists for standard genome sequencing and annotation.</title>
        <authorList>
            <consortium name="The Broad Institute Genomics Platform"/>
            <consortium name="The Broad Institute Genome Sequencing Center for Infectious Disease"/>
            <person name="Wu L."/>
            <person name="Ma J."/>
        </authorList>
    </citation>
    <scope>NUCLEOTIDE SEQUENCE [LARGE SCALE GENOMIC DNA]</scope>
    <source>
        <strain evidence="2">JCM 31486</strain>
    </source>
</reference>
<name>A0ABW3M3L2_9PSEU</name>
<evidence type="ECO:0008006" key="3">
    <source>
        <dbReference type="Google" id="ProtNLM"/>
    </source>
</evidence>
<dbReference type="Gene3D" id="3.40.50.720">
    <property type="entry name" value="NAD(P)-binding Rossmann-like Domain"/>
    <property type="match status" value="1"/>
</dbReference>
<evidence type="ECO:0000313" key="1">
    <source>
        <dbReference type="EMBL" id="MFD1045212.1"/>
    </source>
</evidence>
<evidence type="ECO:0000313" key="2">
    <source>
        <dbReference type="Proteomes" id="UP001597045"/>
    </source>
</evidence>
<dbReference type="Proteomes" id="UP001597045">
    <property type="component" value="Unassembled WGS sequence"/>
</dbReference>
<gene>
    <name evidence="1" type="ORF">ACFQ1S_06210</name>
</gene>
<accession>A0ABW3M3L2</accession>
<dbReference type="EMBL" id="JBHTIS010000236">
    <property type="protein sequence ID" value="MFD1045212.1"/>
    <property type="molecule type" value="Genomic_DNA"/>
</dbReference>
<proteinExistence type="predicted"/>
<sequence length="63" mass="7141">MRIAILDDYFDTLRTLPCFTMLDGHDVTVWTDQVADVDVLADLSKVEALIDVAEKAIPNMPRY</sequence>
<organism evidence="1 2">
    <name type="scientific">Kibdelosporangium lantanae</name>
    <dbReference type="NCBI Taxonomy" id="1497396"/>
    <lineage>
        <taxon>Bacteria</taxon>
        <taxon>Bacillati</taxon>
        <taxon>Actinomycetota</taxon>
        <taxon>Actinomycetes</taxon>
        <taxon>Pseudonocardiales</taxon>
        <taxon>Pseudonocardiaceae</taxon>
        <taxon>Kibdelosporangium</taxon>
    </lineage>
</organism>